<dbReference type="GO" id="GO:0042720">
    <property type="term" value="C:mitochondrial inner membrane peptidase complex"/>
    <property type="evidence" value="ECO:0007669"/>
    <property type="project" value="InterPro"/>
</dbReference>
<dbReference type="Pfam" id="PF10502">
    <property type="entry name" value="Peptidase_S26"/>
    <property type="match status" value="2"/>
</dbReference>
<keyword evidence="4" id="KW-0645">Protease</keyword>
<evidence type="ECO:0000256" key="2">
    <source>
        <dbReference type="ARBA" id="ARBA00007066"/>
    </source>
</evidence>
<comment type="similarity">
    <text evidence="2">Belongs to the peptidase S26 family. IMP2 subfamily.</text>
</comment>
<organism evidence="13 14">
    <name type="scientific">Coccomyxa subellipsoidea (strain C-169)</name>
    <name type="common">Green microalga</name>
    <dbReference type="NCBI Taxonomy" id="574566"/>
    <lineage>
        <taxon>Eukaryota</taxon>
        <taxon>Viridiplantae</taxon>
        <taxon>Chlorophyta</taxon>
        <taxon>core chlorophytes</taxon>
        <taxon>Trebouxiophyceae</taxon>
        <taxon>Trebouxiophyceae incertae sedis</taxon>
        <taxon>Coccomyxaceae</taxon>
        <taxon>Coccomyxa</taxon>
        <taxon>Coccomyxa subellipsoidea</taxon>
    </lineage>
</organism>
<dbReference type="GO" id="GO:0004252">
    <property type="term" value="F:serine-type endopeptidase activity"/>
    <property type="evidence" value="ECO:0007669"/>
    <property type="project" value="InterPro"/>
</dbReference>
<evidence type="ECO:0000256" key="6">
    <source>
        <dbReference type="ARBA" id="ARBA00022792"/>
    </source>
</evidence>
<proteinExistence type="inferred from homology"/>
<dbReference type="InterPro" id="IPR000223">
    <property type="entry name" value="Pept_S26A_signal_pept_1"/>
</dbReference>
<reference evidence="13 14" key="1">
    <citation type="journal article" date="2012" name="Genome Biol.">
        <title>The genome of the polar eukaryotic microalga coccomyxa subellipsoidea reveals traits of cold adaptation.</title>
        <authorList>
            <person name="Blanc G."/>
            <person name="Agarkova I."/>
            <person name="Grimwood J."/>
            <person name="Kuo A."/>
            <person name="Brueggeman A."/>
            <person name="Dunigan D."/>
            <person name="Gurnon J."/>
            <person name="Ladunga I."/>
            <person name="Lindquist E."/>
            <person name="Lucas S."/>
            <person name="Pangilinan J."/>
            <person name="Proschold T."/>
            <person name="Salamov A."/>
            <person name="Schmutz J."/>
            <person name="Weeks D."/>
            <person name="Yamada T."/>
            <person name="Claverie J.M."/>
            <person name="Grigoriev I."/>
            <person name="Van Etten J."/>
            <person name="Lomsadze A."/>
            <person name="Borodovsky M."/>
        </authorList>
    </citation>
    <scope>NUCLEOTIDE SEQUENCE [LARGE SCALE GENOMIC DNA]</scope>
    <source>
        <strain evidence="13 14">C-169</strain>
    </source>
</reference>
<feature type="active site" evidence="11">
    <location>
        <position position="32"/>
    </location>
</feature>
<gene>
    <name evidence="13" type="ORF">COCSUDRAFT_52799</name>
</gene>
<evidence type="ECO:0000256" key="1">
    <source>
        <dbReference type="ARBA" id="ARBA00004434"/>
    </source>
</evidence>
<evidence type="ECO:0000256" key="9">
    <source>
        <dbReference type="ARBA" id="ARBA00023128"/>
    </source>
</evidence>
<evidence type="ECO:0000259" key="12">
    <source>
        <dbReference type="Pfam" id="PF10502"/>
    </source>
</evidence>
<dbReference type="GO" id="GO:0006465">
    <property type="term" value="P:signal peptide processing"/>
    <property type="evidence" value="ECO:0007669"/>
    <property type="project" value="InterPro"/>
</dbReference>
<evidence type="ECO:0000256" key="7">
    <source>
        <dbReference type="ARBA" id="ARBA00022801"/>
    </source>
</evidence>
<feature type="active site" evidence="11">
    <location>
        <position position="80"/>
    </location>
</feature>
<evidence type="ECO:0000256" key="3">
    <source>
        <dbReference type="ARBA" id="ARBA00013650"/>
    </source>
</evidence>
<evidence type="ECO:0000256" key="5">
    <source>
        <dbReference type="ARBA" id="ARBA00022692"/>
    </source>
</evidence>
<dbReference type="PANTHER" id="PTHR46041:SF2">
    <property type="entry name" value="MITOCHONDRIAL INNER MEMBRANE PROTEASE SUBUNIT 2"/>
    <property type="match status" value="1"/>
</dbReference>
<dbReference type="OrthoDB" id="9996127at2759"/>
<feature type="domain" description="Peptidase S26" evidence="12">
    <location>
        <begin position="100"/>
        <end position="140"/>
    </location>
</feature>
<sequence length="181" mass="20067">MIKTVWRTAKLVPVVIAVEDLLYGPAYVSGRSMQPTLNPESATGHDLVLADKWSIKLYRYNRGDVVLLRSPEDPDMTLIKRLLALEGDWVTIPGSLELAKIPKGHCWVEGDNPEFSADSRSKFGPVPVALIEGRVQYIFWPPSRAGRVNSHVPAGRLLVKNDHAFTDSSHFGAFEDSSCQP</sequence>
<comment type="caution">
    <text evidence="13">The sequence shown here is derived from an EMBL/GenBank/DDBJ whole genome shotgun (WGS) entry which is preliminary data.</text>
</comment>
<dbReference type="GO" id="GO:0006627">
    <property type="term" value="P:protein processing involved in protein targeting to mitochondrion"/>
    <property type="evidence" value="ECO:0007669"/>
    <property type="project" value="InterPro"/>
</dbReference>
<name>I0Z3L0_COCSC</name>
<dbReference type="InterPro" id="IPR036286">
    <property type="entry name" value="LexA/Signal_pep-like_sf"/>
</dbReference>
<evidence type="ECO:0000313" key="13">
    <source>
        <dbReference type="EMBL" id="EIE25229.1"/>
    </source>
</evidence>
<dbReference type="PANTHER" id="PTHR46041">
    <property type="entry name" value="MITOCHONDRIAL INNER MEMBRANE PROTEASE SUBUNIT 2"/>
    <property type="match status" value="1"/>
</dbReference>
<keyword evidence="14" id="KW-1185">Reference proteome</keyword>
<dbReference type="InterPro" id="IPR037730">
    <property type="entry name" value="IMP2"/>
</dbReference>
<dbReference type="PRINTS" id="PR00727">
    <property type="entry name" value="LEADERPTASE"/>
</dbReference>
<keyword evidence="9" id="KW-0496">Mitochondrion</keyword>
<dbReference type="GeneID" id="17043231"/>
<comment type="subcellular location">
    <subcellularLocation>
        <location evidence="1">Mitochondrion inner membrane</location>
        <topology evidence="1">Single-pass membrane protein</topology>
    </subcellularLocation>
</comment>
<keyword evidence="5" id="KW-0812">Transmembrane</keyword>
<dbReference type="RefSeq" id="XP_005649773.1">
    <property type="nucleotide sequence ID" value="XM_005649716.1"/>
</dbReference>
<dbReference type="InterPro" id="IPR019533">
    <property type="entry name" value="Peptidase_S26"/>
</dbReference>
<dbReference type="EMBL" id="AGSI01000004">
    <property type="protein sequence ID" value="EIE25229.1"/>
    <property type="molecule type" value="Genomic_DNA"/>
</dbReference>
<accession>I0Z3L0</accession>
<dbReference type="STRING" id="574566.I0Z3L0"/>
<keyword evidence="8" id="KW-1133">Transmembrane helix</keyword>
<dbReference type="KEGG" id="csl:COCSUDRAFT_52799"/>
<dbReference type="CDD" id="cd06530">
    <property type="entry name" value="S26_SPase_I"/>
    <property type="match status" value="1"/>
</dbReference>
<evidence type="ECO:0000256" key="11">
    <source>
        <dbReference type="PIRSR" id="PIRSR600223-1"/>
    </source>
</evidence>
<dbReference type="AlphaFoldDB" id="I0Z3L0"/>
<evidence type="ECO:0000256" key="4">
    <source>
        <dbReference type="ARBA" id="ARBA00022670"/>
    </source>
</evidence>
<keyword evidence="6" id="KW-0999">Mitochondrion inner membrane</keyword>
<feature type="domain" description="Peptidase S26" evidence="12">
    <location>
        <begin position="4"/>
        <end position="92"/>
    </location>
</feature>
<evidence type="ECO:0000256" key="8">
    <source>
        <dbReference type="ARBA" id="ARBA00022989"/>
    </source>
</evidence>
<dbReference type="Gene3D" id="2.10.109.10">
    <property type="entry name" value="Umud Fragment, subunit A"/>
    <property type="match status" value="1"/>
</dbReference>
<evidence type="ECO:0000256" key="10">
    <source>
        <dbReference type="ARBA" id="ARBA00023136"/>
    </source>
</evidence>
<dbReference type="FunFam" id="2.10.109.10:FF:000005">
    <property type="entry name" value="Mitochondrial inner membrane protease subunit"/>
    <property type="match status" value="1"/>
</dbReference>
<evidence type="ECO:0000313" key="14">
    <source>
        <dbReference type="Proteomes" id="UP000007264"/>
    </source>
</evidence>
<dbReference type="eggNOG" id="KOG1568">
    <property type="taxonomic scope" value="Eukaryota"/>
</dbReference>
<dbReference type="Proteomes" id="UP000007264">
    <property type="component" value="Unassembled WGS sequence"/>
</dbReference>
<dbReference type="SUPFAM" id="SSF51306">
    <property type="entry name" value="LexA/Signal peptidase"/>
    <property type="match status" value="1"/>
</dbReference>
<keyword evidence="10" id="KW-0472">Membrane</keyword>
<protein>
    <recommendedName>
        <fullName evidence="3">Mitochondrial inner membrane protease subunit 2</fullName>
    </recommendedName>
</protein>
<keyword evidence="7" id="KW-0378">Hydrolase</keyword>